<dbReference type="EMBL" id="KZ303489">
    <property type="protein sequence ID" value="PIA18754.1"/>
    <property type="molecule type" value="Genomic_DNA"/>
</dbReference>
<dbReference type="OrthoDB" id="443682at2759"/>
<evidence type="ECO:0000256" key="1">
    <source>
        <dbReference type="SAM" id="MobiDB-lite"/>
    </source>
</evidence>
<dbReference type="STRING" id="763665.A0A2G5BIA5"/>
<evidence type="ECO:0000259" key="2">
    <source>
        <dbReference type="Pfam" id="PF04194"/>
    </source>
</evidence>
<evidence type="ECO:0000313" key="4">
    <source>
        <dbReference type="Proteomes" id="UP000242474"/>
    </source>
</evidence>
<organism evidence="3 4">
    <name type="scientific">Coemansia reversa (strain ATCC 12441 / NRRL 1564)</name>
    <dbReference type="NCBI Taxonomy" id="763665"/>
    <lineage>
        <taxon>Eukaryota</taxon>
        <taxon>Fungi</taxon>
        <taxon>Fungi incertae sedis</taxon>
        <taxon>Zoopagomycota</taxon>
        <taxon>Kickxellomycotina</taxon>
        <taxon>Kickxellomycetes</taxon>
        <taxon>Kickxellales</taxon>
        <taxon>Kickxellaceae</taxon>
        <taxon>Coemansia</taxon>
    </lineage>
</organism>
<accession>A0A2G5BIA5</accession>
<dbReference type="GO" id="GO:0030490">
    <property type="term" value="P:maturation of SSU-rRNA"/>
    <property type="evidence" value="ECO:0007669"/>
    <property type="project" value="TreeGrafter"/>
</dbReference>
<name>A0A2G5BIA5_COERN</name>
<gene>
    <name evidence="3" type="ORF">COEREDRAFT_79740</name>
</gene>
<dbReference type="PANTHER" id="PTHR47524:SF1">
    <property type="entry name" value="20S RRNA ACCUMULATION PROTEIN 4"/>
    <property type="match status" value="1"/>
</dbReference>
<dbReference type="Proteomes" id="UP000242474">
    <property type="component" value="Unassembled WGS sequence"/>
</dbReference>
<feature type="region of interest" description="Disordered" evidence="1">
    <location>
        <begin position="275"/>
        <end position="299"/>
    </location>
</feature>
<sequence length="496" mass="55122">MDNRERGLLQQRIALGYADENIEREDDTDPLASKLGGRPLWLDTTSAIPEQNITICEECGLSMVLLAQIYAPLSESPYERVLYIWSCVRRTCTGRPGATRVIRAHLLNPEYALRVVKQKKSEFNKECKQAKSIQHIQNSSAISKPAEGAFDFGSVWRSNAGTHVSTVGDKLFSSPLFSADATVAKASTGTADGKNRTADDLDAVSADLGQLRIDLESPAERTDWNQDLNCVQARYLAFDEEEMDGSPDDAVIGERYRVEIDQALNKIQCASEYNHETQGRSCSKKTRKDEEDDGWTGEKYERTKFPKGADAAFARFAAVVGRNPEQVMRYQFNGIPLLYTLHDEISILLEHSANHGYDDDDDDDDDNNISSGKFSMNNLPRCPRCNGRRIFECQLMPALLTALPLSVKVPLHLADKEGIQVASTADKNPLVGSRLMQSLDLGLEFGTILIFVCENDCHDGKMGTRYLGQSAESMLSYAGAAYYDELALVQLESHLH</sequence>
<keyword evidence="4" id="KW-1185">Reference proteome</keyword>
<evidence type="ECO:0000313" key="3">
    <source>
        <dbReference type="EMBL" id="PIA18754.1"/>
    </source>
</evidence>
<proteinExistence type="predicted"/>
<dbReference type="AlphaFoldDB" id="A0A2G5BIA5"/>
<feature type="domain" description="Programmed cell death protein 2 C-terminal" evidence="2">
    <location>
        <begin position="310"/>
        <end position="463"/>
    </location>
</feature>
<dbReference type="GO" id="GO:0005737">
    <property type="term" value="C:cytoplasm"/>
    <property type="evidence" value="ECO:0007669"/>
    <property type="project" value="InterPro"/>
</dbReference>
<dbReference type="PANTHER" id="PTHR47524">
    <property type="entry name" value="20S RRNA ACCUMULATION PROTEIN 4"/>
    <property type="match status" value="1"/>
</dbReference>
<dbReference type="InterPro" id="IPR007320">
    <property type="entry name" value="PDCD2_C"/>
</dbReference>
<dbReference type="Pfam" id="PF04194">
    <property type="entry name" value="PDCD2_C"/>
    <property type="match status" value="1"/>
</dbReference>
<reference evidence="3 4" key="1">
    <citation type="journal article" date="2015" name="Genome Biol. Evol.">
        <title>Phylogenomic analyses indicate that early fungi evolved digesting cell walls of algal ancestors of land plants.</title>
        <authorList>
            <person name="Chang Y."/>
            <person name="Wang S."/>
            <person name="Sekimoto S."/>
            <person name="Aerts A.L."/>
            <person name="Choi C."/>
            <person name="Clum A."/>
            <person name="LaButti K.M."/>
            <person name="Lindquist E.A."/>
            <person name="Yee Ngan C."/>
            <person name="Ohm R.A."/>
            <person name="Salamov A.A."/>
            <person name="Grigoriev I.V."/>
            <person name="Spatafora J.W."/>
            <person name="Berbee M.L."/>
        </authorList>
    </citation>
    <scope>NUCLEOTIDE SEQUENCE [LARGE SCALE GENOMIC DNA]</scope>
    <source>
        <strain evidence="3 4">NRRL 1564</strain>
    </source>
</reference>
<protein>
    <recommendedName>
        <fullName evidence="2">Programmed cell death protein 2 C-terminal domain-containing protein</fullName>
    </recommendedName>
</protein>